<dbReference type="EMBL" id="BARU01014860">
    <property type="protein sequence ID" value="GAH37594.1"/>
    <property type="molecule type" value="Genomic_DNA"/>
</dbReference>
<comment type="caution">
    <text evidence="2">The sequence shown here is derived from an EMBL/GenBank/DDBJ whole genome shotgun (WGS) entry which is preliminary data.</text>
</comment>
<protein>
    <submittedName>
        <fullName evidence="2">Uncharacterized protein</fullName>
    </submittedName>
</protein>
<feature type="compositionally biased region" description="Basic residues" evidence="1">
    <location>
        <begin position="14"/>
        <end position="25"/>
    </location>
</feature>
<dbReference type="AlphaFoldDB" id="X1G7S3"/>
<organism evidence="2">
    <name type="scientific">marine sediment metagenome</name>
    <dbReference type="NCBI Taxonomy" id="412755"/>
    <lineage>
        <taxon>unclassified sequences</taxon>
        <taxon>metagenomes</taxon>
        <taxon>ecological metagenomes</taxon>
    </lineage>
</organism>
<feature type="compositionally biased region" description="Basic and acidic residues" evidence="1">
    <location>
        <begin position="1"/>
        <end position="13"/>
    </location>
</feature>
<gene>
    <name evidence="2" type="ORF">S03H2_25958</name>
</gene>
<proteinExistence type="predicted"/>
<feature type="region of interest" description="Disordered" evidence="1">
    <location>
        <begin position="1"/>
        <end position="48"/>
    </location>
</feature>
<evidence type="ECO:0000256" key="1">
    <source>
        <dbReference type="SAM" id="MobiDB-lite"/>
    </source>
</evidence>
<name>X1G7S3_9ZZZZ</name>
<feature type="compositionally biased region" description="Basic residues" evidence="1">
    <location>
        <begin position="35"/>
        <end position="45"/>
    </location>
</feature>
<evidence type="ECO:0000313" key="2">
    <source>
        <dbReference type="EMBL" id="GAH37594.1"/>
    </source>
</evidence>
<reference evidence="2" key="1">
    <citation type="journal article" date="2014" name="Front. Microbiol.">
        <title>High frequency of phylogenetically diverse reductive dehalogenase-homologous genes in deep subseafloor sedimentary metagenomes.</title>
        <authorList>
            <person name="Kawai M."/>
            <person name="Futagami T."/>
            <person name="Toyoda A."/>
            <person name="Takaki Y."/>
            <person name="Nishi S."/>
            <person name="Hori S."/>
            <person name="Arai W."/>
            <person name="Tsubouchi T."/>
            <person name="Morono Y."/>
            <person name="Uchiyama I."/>
            <person name="Ito T."/>
            <person name="Fujiyama A."/>
            <person name="Inagaki F."/>
            <person name="Takami H."/>
        </authorList>
    </citation>
    <scope>NUCLEOTIDE SEQUENCE</scope>
    <source>
        <strain evidence="2">Expedition CK06-06</strain>
    </source>
</reference>
<sequence>NNVSKNESKDKQSLKKSKVDKRPRKENKMLEMPSKKRAKVSKKKMTGCNSSYKPKKCEVLEDEKSGTPFIHLTCEDIQKIFETGY</sequence>
<accession>X1G7S3</accession>
<feature type="non-terminal residue" evidence="2">
    <location>
        <position position="1"/>
    </location>
</feature>